<dbReference type="RefSeq" id="WP_145362031.1">
    <property type="nucleotide sequence ID" value="NZ_CP036268.1"/>
</dbReference>
<name>A0A517QVT1_9PLAN</name>
<dbReference type="PANTHER" id="PTHR48090">
    <property type="entry name" value="UNDECAPRENYL-PHOSPHATE 4-DEOXY-4-FORMAMIDO-L-ARABINOSE TRANSFERASE-RELATED"/>
    <property type="match status" value="1"/>
</dbReference>
<dbReference type="InterPro" id="IPR029044">
    <property type="entry name" value="Nucleotide-diphossugar_trans"/>
</dbReference>
<dbReference type="GO" id="GO:0047267">
    <property type="term" value="F:undecaprenyl-phosphate mannosyltransferase activity"/>
    <property type="evidence" value="ECO:0007669"/>
    <property type="project" value="UniProtKB-EC"/>
</dbReference>
<feature type="transmembrane region" description="Helical" evidence="1">
    <location>
        <begin position="234"/>
        <end position="257"/>
    </location>
</feature>
<dbReference type="EMBL" id="CP036268">
    <property type="protein sequence ID" value="QDT35762.1"/>
    <property type="molecule type" value="Genomic_DNA"/>
</dbReference>
<feature type="transmembrane region" description="Helical" evidence="1">
    <location>
        <begin position="269"/>
        <end position="293"/>
    </location>
</feature>
<dbReference type="AlphaFoldDB" id="A0A517QVT1"/>
<evidence type="ECO:0000313" key="4">
    <source>
        <dbReference type="Proteomes" id="UP000317318"/>
    </source>
</evidence>
<dbReference type="CDD" id="cd04179">
    <property type="entry name" value="DPM_DPG-synthase_like"/>
    <property type="match status" value="1"/>
</dbReference>
<keyword evidence="4" id="KW-1185">Reference proteome</keyword>
<keyword evidence="3" id="KW-0328">Glycosyltransferase</keyword>
<dbReference type="Proteomes" id="UP000317318">
    <property type="component" value="Chromosome"/>
</dbReference>
<dbReference type="PANTHER" id="PTHR48090:SF7">
    <property type="entry name" value="RFBJ PROTEIN"/>
    <property type="match status" value="1"/>
</dbReference>
<evidence type="ECO:0000313" key="3">
    <source>
        <dbReference type="EMBL" id="QDT35762.1"/>
    </source>
</evidence>
<dbReference type="Gene3D" id="3.90.550.10">
    <property type="entry name" value="Spore Coat Polysaccharide Biosynthesis Protein SpsA, Chain A"/>
    <property type="match status" value="1"/>
</dbReference>
<keyword evidence="3" id="KW-0808">Transferase</keyword>
<dbReference type="EC" id="2.4.1.54" evidence="3"/>
<feature type="domain" description="Glycosyltransferase 2-like" evidence="2">
    <location>
        <begin position="7"/>
        <end position="165"/>
    </location>
</feature>
<keyword evidence="1" id="KW-0812">Transmembrane</keyword>
<proteinExistence type="predicted"/>
<dbReference type="SUPFAM" id="SSF53448">
    <property type="entry name" value="Nucleotide-diphospho-sugar transferases"/>
    <property type="match status" value="1"/>
</dbReference>
<keyword evidence="1" id="KW-1133">Transmembrane helix</keyword>
<evidence type="ECO:0000259" key="2">
    <source>
        <dbReference type="Pfam" id="PF00535"/>
    </source>
</evidence>
<dbReference type="InterPro" id="IPR050256">
    <property type="entry name" value="Glycosyltransferase_2"/>
</dbReference>
<sequence>MKLVIQIPCYNEAETLPATLADLPRRLDGIDEILILIIDDGSWDCTSEVARAHGVDHIVRHTRNRGLARSFSTGLDASLGLGADIIVNTDGDNQYRGSCVKDLIKPILKGEADFVIGDRQTQTIEHFAPMKKWLQRWGSFAVRQLSNTEAPDAVSGFRALSREAALNINIVSSFSYTIETVIQAGSKRFAVKSVPIEINPKTRQSRLFRSIPEFLGRSAATLIRMYAMYHPLRIYWSLGLALGIAGSLPILRFLYFYAIGEGGGRIQSLVLGGTSLVLSFLMFMIGLVADLIASNRRLVEMCLTRLREMEVKMDDVQLRSNLDQKSEIIGSANVDINADEALNAAQERT</sequence>
<dbReference type="Pfam" id="PF00535">
    <property type="entry name" value="Glycos_transf_2"/>
    <property type="match status" value="1"/>
</dbReference>
<organism evidence="3 4">
    <name type="scientific">Stratiformator vulcanicus</name>
    <dbReference type="NCBI Taxonomy" id="2527980"/>
    <lineage>
        <taxon>Bacteria</taxon>
        <taxon>Pseudomonadati</taxon>
        <taxon>Planctomycetota</taxon>
        <taxon>Planctomycetia</taxon>
        <taxon>Planctomycetales</taxon>
        <taxon>Planctomycetaceae</taxon>
        <taxon>Stratiformator</taxon>
    </lineage>
</organism>
<protein>
    <submittedName>
        <fullName evidence="3">Undecaprenyl-phosphate mannosyltransferase</fullName>
        <ecNumber evidence="3">2.4.1.54</ecNumber>
    </submittedName>
</protein>
<dbReference type="KEGG" id="svp:Pan189_01150"/>
<dbReference type="OrthoDB" id="9810303at2"/>
<keyword evidence="1" id="KW-0472">Membrane</keyword>
<dbReference type="InterPro" id="IPR001173">
    <property type="entry name" value="Glyco_trans_2-like"/>
</dbReference>
<gene>
    <name evidence="3" type="ORF">Pan189_01150</name>
</gene>
<evidence type="ECO:0000256" key="1">
    <source>
        <dbReference type="SAM" id="Phobius"/>
    </source>
</evidence>
<reference evidence="3 4" key="1">
    <citation type="submission" date="2019-02" db="EMBL/GenBank/DDBJ databases">
        <title>Deep-cultivation of Planctomycetes and their phenomic and genomic characterization uncovers novel biology.</title>
        <authorList>
            <person name="Wiegand S."/>
            <person name="Jogler M."/>
            <person name="Boedeker C."/>
            <person name="Pinto D."/>
            <person name="Vollmers J."/>
            <person name="Rivas-Marin E."/>
            <person name="Kohn T."/>
            <person name="Peeters S.H."/>
            <person name="Heuer A."/>
            <person name="Rast P."/>
            <person name="Oberbeckmann S."/>
            <person name="Bunk B."/>
            <person name="Jeske O."/>
            <person name="Meyerdierks A."/>
            <person name="Storesund J.E."/>
            <person name="Kallscheuer N."/>
            <person name="Luecker S."/>
            <person name="Lage O.M."/>
            <person name="Pohl T."/>
            <person name="Merkel B.J."/>
            <person name="Hornburger P."/>
            <person name="Mueller R.-W."/>
            <person name="Bruemmer F."/>
            <person name="Labrenz M."/>
            <person name="Spormann A.M."/>
            <person name="Op den Camp H."/>
            <person name="Overmann J."/>
            <person name="Amann R."/>
            <person name="Jetten M.S.M."/>
            <person name="Mascher T."/>
            <person name="Medema M.H."/>
            <person name="Devos D.P."/>
            <person name="Kaster A.-K."/>
            <person name="Ovreas L."/>
            <person name="Rohde M."/>
            <person name="Galperin M.Y."/>
            <person name="Jogler C."/>
        </authorList>
    </citation>
    <scope>NUCLEOTIDE SEQUENCE [LARGE SCALE GENOMIC DNA]</scope>
    <source>
        <strain evidence="3 4">Pan189</strain>
    </source>
</reference>
<accession>A0A517QVT1</accession>